<evidence type="ECO:0000256" key="1">
    <source>
        <dbReference type="ARBA" id="ARBA00022679"/>
    </source>
</evidence>
<dbReference type="RefSeq" id="WP_183594382.1">
    <property type="nucleotide sequence ID" value="NZ_JACHWR010000003.1"/>
</dbReference>
<dbReference type="SUPFAM" id="SSF53613">
    <property type="entry name" value="Ribokinase-like"/>
    <property type="match status" value="1"/>
</dbReference>
<keyword evidence="1 4" id="KW-0808">Transferase</keyword>
<evidence type="ECO:0000259" key="3">
    <source>
        <dbReference type="Pfam" id="PF00294"/>
    </source>
</evidence>
<dbReference type="EC" id="2.7.1.15" evidence="4"/>
<dbReference type="Proteomes" id="UP000589626">
    <property type="component" value="Unassembled WGS sequence"/>
</dbReference>
<dbReference type="AlphaFoldDB" id="A0A7W4Z339"/>
<name>A0A7W4Z339_9ACTN</name>
<protein>
    <submittedName>
        <fullName evidence="4">Ribokinase</fullName>
        <ecNumber evidence="4">2.7.1.15</ecNumber>
    </submittedName>
</protein>
<keyword evidence="5" id="KW-1185">Reference proteome</keyword>
<dbReference type="InterPro" id="IPR011611">
    <property type="entry name" value="PfkB_dom"/>
</dbReference>
<organism evidence="4 5">
    <name type="scientific">Nocardioides soli</name>
    <dbReference type="NCBI Taxonomy" id="1036020"/>
    <lineage>
        <taxon>Bacteria</taxon>
        <taxon>Bacillati</taxon>
        <taxon>Actinomycetota</taxon>
        <taxon>Actinomycetes</taxon>
        <taxon>Propionibacteriales</taxon>
        <taxon>Nocardioidaceae</taxon>
        <taxon>Nocardioides</taxon>
    </lineage>
</organism>
<sequence length="302" mass="31918">MTTIAVLGYASLDHAMRIDPFRGADATTHIRERVSADWPSPGGIANLARAAAAGGSDVVAVSWLADDELGRAWSGALAADGVRDEGVRVSGTLSPHSYLLYEPQGATYCLFHPGDSHHDELTERQREVLRSADWALVAVGPAAATRELLELEAGTRVAWSVKHDADALPADLVRRLLGTADVITFNRAEETLIADAAGAGWDEHCRPTTLLVRTAGADGVEAWYPGESVLHVPARRLESVDDTTGAGDTFAGRLVAELAGREIRGRADESTLQDALRAAADAAANFIAGRSRDAAPAGKEQI</sequence>
<dbReference type="PANTHER" id="PTHR10584">
    <property type="entry name" value="SUGAR KINASE"/>
    <property type="match status" value="1"/>
</dbReference>
<dbReference type="PANTHER" id="PTHR10584:SF166">
    <property type="entry name" value="RIBOKINASE"/>
    <property type="match status" value="1"/>
</dbReference>
<accession>A0A7W4Z339</accession>
<reference evidence="4 5" key="1">
    <citation type="submission" date="2020-08" db="EMBL/GenBank/DDBJ databases">
        <title>Sequencing the genomes of 1000 actinobacteria strains.</title>
        <authorList>
            <person name="Klenk H.-P."/>
        </authorList>
    </citation>
    <scope>NUCLEOTIDE SEQUENCE [LARGE SCALE GENOMIC DNA]</scope>
    <source>
        <strain evidence="4 5">DSM 105498</strain>
    </source>
</reference>
<dbReference type="EMBL" id="JACHWR010000003">
    <property type="protein sequence ID" value="MBB3044522.1"/>
    <property type="molecule type" value="Genomic_DNA"/>
</dbReference>
<dbReference type="InterPro" id="IPR029056">
    <property type="entry name" value="Ribokinase-like"/>
</dbReference>
<feature type="domain" description="Carbohydrate kinase PfkB" evidence="3">
    <location>
        <begin position="12"/>
        <end position="284"/>
    </location>
</feature>
<dbReference type="Gene3D" id="3.40.1190.20">
    <property type="match status" value="1"/>
</dbReference>
<dbReference type="GO" id="GO:0004747">
    <property type="term" value="F:ribokinase activity"/>
    <property type="evidence" value="ECO:0007669"/>
    <property type="project" value="UniProtKB-EC"/>
</dbReference>
<evidence type="ECO:0000313" key="5">
    <source>
        <dbReference type="Proteomes" id="UP000589626"/>
    </source>
</evidence>
<evidence type="ECO:0000256" key="2">
    <source>
        <dbReference type="ARBA" id="ARBA00022777"/>
    </source>
</evidence>
<evidence type="ECO:0000313" key="4">
    <source>
        <dbReference type="EMBL" id="MBB3044522.1"/>
    </source>
</evidence>
<dbReference type="Pfam" id="PF00294">
    <property type="entry name" value="PfkB"/>
    <property type="match status" value="1"/>
</dbReference>
<comment type="caution">
    <text evidence="4">The sequence shown here is derived from an EMBL/GenBank/DDBJ whole genome shotgun (WGS) entry which is preliminary data.</text>
</comment>
<gene>
    <name evidence="4" type="ORF">FHU40_004359</name>
</gene>
<proteinExistence type="predicted"/>
<keyword evidence="2 4" id="KW-0418">Kinase</keyword>